<evidence type="ECO:0000256" key="5">
    <source>
        <dbReference type="PROSITE-ProRule" id="PRU00043"/>
    </source>
</evidence>
<name>A0ABV0Y5D7_9TELE</name>
<dbReference type="CDD" id="cd11304">
    <property type="entry name" value="Cadherin_repeat"/>
    <property type="match status" value="2"/>
</dbReference>
<dbReference type="Pfam" id="PF00028">
    <property type="entry name" value="Cadherin"/>
    <property type="match status" value="2"/>
</dbReference>
<dbReference type="PANTHER" id="PTHR24027">
    <property type="entry name" value="CADHERIN-23"/>
    <property type="match status" value="1"/>
</dbReference>
<comment type="caution">
    <text evidence="7">The sequence shown here is derived from an EMBL/GenBank/DDBJ whole genome shotgun (WGS) entry which is preliminary data.</text>
</comment>
<keyword evidence="2" id="KW-0677">Repeat</keyword>
<dbReference type="PROSITE" id="PS50268">
    <property type="entry name" value="CADHERIN_2"/>
    <property type="match status" value="2"/>
</dbReference>
<keyword evidence="8" id="KW-1185">Reference proteome</keyword>
<feature type="domain" description="Cadherin" evidence="6">
    <location>
        <begin position="15"/>
        <end position="75"/>
    </location>
</feature>
<dbReference type="Proteomes" id="UP001469553">
    <property type="component" value="Unassembled WGS sequence"/>
</dbReference>
<dbReference type="PROSITE" id="PS00232">
    <property type="entry name" value="CADHERIN_1"/>
    <property type="match status" value="1"/>
</dbReference>
<keyword evidence="4" id="KW-0472">Membrane</keyword>
<proteinExistence type="predicted"/>
<dbReference type="InterPro" id="IPR039808">
    <property type="entry name" value="Cadherin"/>
</dbReference>
<accession>A0ABV0Y5D7</accession>
<feature type="domain" description="Cadherin" evidence="6">
    <location>
        <begin position="76"/>
        <end position="188"/>
    </location>
</feature>
<dbReference type="InterPro" id="IPR015919">
    <property type="entry name" value="Cadherin-like_sf"/>
</dbReference>
<sequence>MASLTNCSTSLPFAFNLSESLGIIMTAVADLDRETQDRYELVVKATDMAGQMGGLSGSTTVTIVITDVNDNPPRFPQKMYQFSVSEGAAVGTPVGRVIATDADMGENTDMSYLIKEGGDLFKVTTDVETQEAVVSIKKPLDFESKRTHNVVVEAVNKHVDPRFVDLGSFRDQTIVRVSVSDIDEPPIFQPAEGAVMEVQEDAKVGSLVGIVLARDPDVMNKPV</sequence>
<evidence type="ECO:0000259" key="6">
    <source>
        <dbReference type="PROSITE" id="PS50268"/>
    </source>
</evidence>
<evidence type="ECO:0000313" key="7">
    <source>
        <dbReference type="EMBL" id="MEQ2288859.1"/>
    </source>
</evidence>
<evidence type="ECO:0000256" key="1">
    <source>
        <dbReference type="ARBA" id="ARBA00004370"/>
    </source>
</evidence>
<evidence type="ECO:0000313" key="8">
    <source>
        <dbReference type="Proteomes" id="UP001469553"/>
    </source>
</evidence>
<protein>
    <submittedName>
        <fullName evidence="7">Cadherin-22</fullName>
    </submittedName>
</protein>
<keyword evidence="3 5" id="KW-0106">Calcium</keyword>
<evidence type="ECO:0000256" key="3">
    <source>
        <dbReference type="ARBA" id="ARBA00022837"/>
    </source>
</evidence>
<dbReference type="EMBL" id="JAHRIP010021656">
    <property type="protein sequence ID" value="MEQ2288859.1"/>
    <property type="molecule type" value="Genomic_DNA"/>
</dbReference>
<evidence type="ECO:0000256" key="4">
    <source>
        <dbReference type="ARBA" id="ARBA00023136"/>
    </source>
</evidence>
<dbReference type="PRINTS" id="PR00205">
    <property type="entry name" value="CADHERIN"/>
</dbReference>
<evidence type="ECO:0000256" key="2">
    <source>
        <dbReference type="ARBA" id="ARBA00022737"/>
    </source>
</evidence>
<dbReference type="PANTHER" id="PTHR24027:SF311">
    <property type="entry name" value="CADHERIN-22"/>
    <property type="match status" value="1"/>
</dbReference>
<reference evidence="7 8" key="1">
    <citation type="submission" date="2021-06" db="EMBL/GenBank/DDBJ databases">
        <authorList>
            <person name="Palmer J.M."/>
        </authorList>
    </citation>
    <scope>NUCLEOTIDE SEQUENCE [LARGE SCALE GENOMIC DNA]</scope>
    <source>
        <strain evidence="7 8">AS_MEX2019</strain>
        <tissue evidence="7">Muscle</tissue>
    </source>
</reference>
<dbReference type="SMART" id="SM00112">
    <property type="entry name" value="CA"/>
    <property type="match status" value="2"/>
</dbReference>
<feature type="non-terminal residue" evidence="7">
    <location>
        <position position="223"/>
    </location>
</feature>
<dbReference type="InterPro" id="IPR002126">
    <property type="entry name" value="Cadherin-like_dom"/>
</dbReference>
<organism evidence="7 8">
    <name type="scientific">Ameca splendens</name>
    <dbReference type="NCBI Taxonomy" id="208324"/>
    <lineage>
        <taxon>Eukaryota</taxon>
        <taxon>Metazoa</taxon>
        <taxon>Chordata</taxon>
        <taxon>Craniata</taxon>
        <taxon>Vertebrata</taxon>
        <taxon>Euteleostomi</taxon>
        <taxon>Actinopterygii</taxon>
        <taxon>Neopterygii</taxon>
        <taxon>Teleostei</taxon>
        <taxon>Neoteleostei</taxon>
        <taxon>Acanthomorphata</taxon>
        <taxon>Ovalentaria</taxon>
        <taxon>Atherinomorphae</taxon>
        <taxon>Cyprinodontiformes</taxon>
        <taxon>Goodeidae</taxon>
        <taxon>Ameca</taxon>
    </lineage>
</organism>
<gene>
    <name evidence="7" type="primary">CDH22</name>
    <name evidence="7" type="ORF">AMECASPLE_027153</name>
</gene>
<dbReference type="SUPFAM" id="SSF49313">
    <property type="entry name" value="Cadherin-like"/>
    <property type="match status" value="2"/>
</dbReference>
<comment type="subcellular location">
    <subcellularLocation>
        <location evidence="1">Membrane</location>
    </subcellularLocation>
</comment>
<dbReference type="InterPro" id="IPR020894">
    <property type="entry name" value="Cadherin_CS"/>
</dbReference>
<dbReference type="Gene3D" id="2.60.40.60">
    <property type="entry name" value="Cadherins"/>
    <property type="match status" value="2"/>
</dbReference>